<feature type="region of interest" description="Disordered" evidence="1">
    <location>
        <begin position="92"/>
        <end position="139"/>
    </location>
</feature>
<accession>A0A8H4AP73</accession>
<keyword evidence="3" id="KW-1185">Reference proteome</keyword>
<dbReference type="OrthoDB" id="2480256at2759"/>
<dbReference type="AlphaFoldDB" id="A0A8H4AP73"/>
<name>A0A8H4AP73_GIGMA</name>
<dbReference type="Proteomes" id="UP000439903">
    <property type="component" value="Unassembled WGS sequence"/>
</dbReference>
<evidence type="ECO:0000256" key="1">
    <source>
        <dbReference type="SAM" id="MobiDB-lite"/>
    </source>
</evidence>
<feature type="compositionally biased region" description="Polar residues" evidence="1">
    <location>
        <begin position="99"/>
        <end position="132"/>
    </location>
</feature>
<organism evidence="2 3">
    <name type="scientific">Gigaspora margarita</name>
    <dbReference type="NCBI Taxonomy" id="4874"/>
    <lineage>
        <taxon>Eukaryota</taxon>
        <taxon>Fungi</taxon>
        <taxon>Fungi incertae sedis</taxon>
        <taxon>Mucoromycota</taxon>
        <taxon>Glomeromycotina</taxon>
        <taxon>Glomeromycetes</taxon>
        <taxon>Diversisporales</taxon>
        <taxon>Gigasporaceae</taxon>
        <taxon>Gigaspora</taxon>
    </lineage>
</organism>
<comment type="caution">
    <text evidence="2">The sequence shown here is derived from an EMBL/GenBank/DDBJ whole genome shotgun (WGS) entry which is preliminary data.</text>
</comment>
<reference evidence="2 3" key="1">
    <citation type="journal article" date="2019" name="Environ. Microbiol.">
        <title>At the nexus of three kingdoms: the genome of the mycorrhizal fungus Gigaspora margarita provides insights into plant, endobacterial and fungal interactions.</title>
        <authorList>
            <person name="Venice F."/>
            <person name="Ghignone S."/>
            <person name="Salvioli di Fossalunga A."/>
            <person name="Amselem J."/>
            <person name="Novero M."/>
            <person name="Xianan X."/>
            <person name="Sedzielewska Toro K."/>
            <person name="Morin E."/>
            <person name="Lipzen A."/>
            <person name="Grigoriev I.V."/>
            <person name="Henrissat B."/>
            <person name="Martin F.M."/>
            <person name="Bonfante P."/>
        </authorList>
    </citation>
    <scope>NUCLEOTIDE SEQUENCE [LARGE SCALE GENOMIC DNA]</scope>
    <source>
        <strain evidence="2 3">BEG34</strain>
    </source>
</reference>
<sequence length="173" mass="18947">MTNTQKARNTAKSRSESMASRSSNETIGAVDNQETEDPSLGIEPKTRSYIDSAIQAATVSIMQQMQQFITQQAETQREWNAQLLETINQKLEPIDRPNINDNGQSPNNAQPDNNQQRITSSRTNNGSTQGNYPPTPVINSLLLASGTEGQGIEPADNLETIIYKTTGRFGYGG</sequence>
<evidence type="ECO:0000313" key="2">
    <source>
        <dbReference type="EMBL" id="KAF0519616.1"/>
    </source>
</evidence>
<feature type="region of interest" description="Disordered" evidence="1">
    <location>
        <begin position="1"/>
        <end position="45"/>
    </location>
</feature>
<evidence type="ECO:0000313" key="3">
    <source>
        <dbReference type="Proteomes" id="UP000439903"/>
    </source>
</evidence>
<gene>
    <name evidence="2" type="ORF">F8M41_016571</name>
</gene>
<protein>
    <submittedName>
        <fullName evidence="2">Uncharacterized protein</fullName>
    </submittedName>
</protein>
<proteinExistence type="predicted"/>
<dbReference type="EMBL" id="WTPW01000362">
    <property type="protein sequence ID" value="KAF0519616.1"/>
    <property type="molecule type" value="Genomic_DNA"/>
</dbReference>
<feature type="compositionally biased region" description="Polar residues" evidence="1">
    <location>
        <begin position="1"/>
        <end position="12"/>
    </location>
</feature>